<reference evidence="1 2" key="1">
    <citation type="submission" date="2016-10" db="EMBL/GenBank/DDBJ databases">
        <authorList>
            <person name="de Groot N.N."/>
        </authorList>
    </citation>
    <scope>NUCLEOTIDE SEQUENCE [LARGE SCALE GENOMIC DNA]</scope>
    <source>
        <strain evidence="1 2">DSM 28129</strain>
    </source>
</reference>
<gene>
    <name evidence="1" type="ORF">SAMN04488542_104115</name>
</gene>
<dbReference type="Proteomes" id="UP000198972">
    <property type="component" value="Unassembled WGS sequence"/>
</dbReference>
<dbReference type="Gene3D" id="3.40.50.150">
    <property type="entry name" value="Vaccinia Virus protein VP39"/>
    <property type="match status" value="1"/>
</dbReference>
<dbReference type="CDD" id="cd02440">
    <property type="entry name" value="AdoMet_MTases"/>
    <property type="match status" value="1"/>
</dbReference>
<name>A0A1G7HDD4_9BACL</name>
<dbReference type="STRING" id="670482.SAMN04488542_104115"/>
<dbReference type="AlphaFoldDB" id="A0A1G7HDD4"/>
<evidence type="ECO:0000313" key="1">
    <source>
        <dbReference type="EMBL" id="SDE98388.1"/>
    </source>
</evidence>
<evidence type="ECO:0000313" key="2">
    <source>
        <dbReference type="Proteomes" id="UP000198972"/>
    </source>
</evidence>
<keyword evidence="2" id="KW-1185">Reference proteome</keyword>
<accession>A0A1G7HDD4</accession>
<sequence>MEYDNKITTYKIKEDNYKVFALLSNYLNHAPDFIKEEEISEIAQNGVSSEYAFKLLLASAFGLDIVDNMDDKELFNKYFDQMIHQLDANIYYNNPYYKNIKIPTIKIGNSELKYENYKPFEGFVCNDIFQTEEGRQIPQVGFFDTEFMFPAILENDRIWMTITPNEIETMKEAVDQAFGSVLTYGLGLGYYTYMVSEKDNVESVTVVEMNEDVIHLFKKNVLPQFRNAHKINIIQADAFEYAGQHMTQGNYDFVFTDLWHDVSDGIDMYLKMKSYEKQSPDTVFTYWIQKSILCYC</sequence>
<evidence type="ECO:0008006" key="3">
    <source>
        <dbReference type="Google" id="ProtNLM"/>
    </source>
</evidence>
<dbReference type="InterPro" id="IPR029063">
    <property type="entry name" value="SAM-dependent_MTases_sf"/>
</dbReference>
<dbReference type="OrthoDB" id="1640444at2"/>
<dbReference type="Pfam" id="PF01564">
    <property type="entry name" value="Spermine_synth"/>
    <property type="match status" value="1"/>
</dbReference>
<proteinExistence type="predicted"/>
<organism evidence="1 2">
    <name type="scientific">Fontibacillus panacisegetis</name>
    <dbReference type="NCBI Taxonomy" id="670482"/>
    <lineage>
        <taxon>Bacteria</taxon>
        <taxon>Bacillati</taxon>
        <taxon>Bacillota</taxon>
        <taxon>Bacilli</taxon>
        <taxon>Bacillales</taxon>
        <taxon>Paenibacillaceae</taxon>
        <taxon>Fontibacillus</taxon>
    </lineage>
</organism>
<dbReference type="SUPFAM" id="SSF53335">
    <property type="entry name" value="S-adenosyl-L-methionine-dependent methyltransferases"/>
    <property type="match status" value="1"/>
</dbReference>
<dbReference type="EMBL" id="FNBG01000004">
    <property type="protein sequence ID" value="SDE98388.1"/>
    <property type="molecule type" value="Genomic_DNA"/>
</dbReference>
<dbReference type="RefSeq" id="WP_091227506.1">
    <property type="nucleotide sequence ID" value="NZ_FNBG01000004.1"/>
</dbReference>
<protein>
    <recommendedName>
        <fullName evidence="3">Spermidine synthase</fullName>
    </recommendedName>
</protein>